<evidence type="ECO:0000313" key="5">
    <source>
        <dbReference type="Proteomes" id="UP000315003"/>
    </source>
</evidence>
<dbReference type="Gene3D" id="3.50.50.60">
    <property type="entry name" value="FAD/NAD(P)-binding domain"/>
    <property type="match status" value="2"/>
</dbReference>
<dbReference type="PANTHER" id="PTHR43734:SF7">
    <property type="entry name" value="4,4'-DIAPONEUROSPORENE OXYGENASE"/>
    <property type="match status" value="1"/>
</dbReference>
<keyword evidence="5" id="KW-1185">Reference proteome</keyword>
<gene>
    <name evidence="4" type="ORF">SV7mr_20640</name>
</gene>
<dbReference type="Proteomes" id="UP000315003">
    <property type="component" value="Chromosome"/>
</dbReference>
<comment type="similarity">
    <text evidence="1">Belongs to the carotenoid/retinoid oxidoreductase family.</text>
</comment>
<dbReference type="PANTHER" id="PTHR43734">
    <property type="entry name" value="PHYTOENE DESATURASE"/>
    <property type="match status" value="1"/>
</dbReference>
<evidence type="ECO:0000256" key="2">
    <source>
        <dbReference type="ARBA" id="ARBA00023002"/>
    </source>
</evidence>
<accession>A0A517STW4</accession>
<evidence type="ECO:0000313" key="4">
    <source>
        <dbReference type="EMBL" id="QDT59556.1"/>
    </source>
</evidence>
<evidence type="ECO:0000259" key="3">
    <source>
        <dbReference type="Pfam" id="PF01593"/>
    </source>
</evidence>
<dbReference type="SUPFAM" id="SSF51905">
    <property type="entry name" value="FAD/NAD(P)-binding domain"/>
    <property type="match status" value="1"/>
</dbReference>
<dbReference type="AlphaFoldDB" id="A0A517STW4"/>
<organism evidence="4 5">
    <name type="scientific">Stieleria bergensis</name>
    <dbReference type="NCBI Taxonomy" id="2528025"/>
    <lineage>
        <taxon>Bacteria</taxon>
        <taxon>Pseudomonadati</taxon>
        <taxon>Planctomycetota</taxon>
        <taxon>Planctomycetia</taxon>
        <taxon>Pirellulales</taxon>
        <taxon>Pirellulaceae</taxon>
        <taxon>Stieleria</taxon>
    </lineage>
</organism>
<feature type="domain" description="Amine oxidase" evidence="3">
    <location>
        <begin position="19"/>
        <end position="467"/>
    </location>
</feature>
<dbReference type="InterPro" id="IPR002937">
    <property type="entry name" value="Amino_oxidase"/>
</dbReference>
<sequence>MSASTDGNHYDTIIIGAGMSGLAAGIRLAHFDQRVCVLERHYTIGGLNSFYRMGGRDYDVGLHAMTNFARRGQKKGPLAKLIRQLRFRWEDFKLAEQIGSSIRFPGVSLDFTNDIELLESQIAAEFPGQADGFRMLCDSLLDYSDMDGDDPRFMRSAREVMAEHITEPLLIEMLLCPLMWYGNARENDMDFGQFCIMFRACYLEGFGRPYKGVRMILKNLVRKFRGLGGELKLRSGVSSIHVDNDRAVGVVLDNGTELTADRILSSAGNIETLRMCDDITEVDVAAAGKLSFIESISILDRMPQKFGFDRTIVFYNDSETFHWKRPEDQLCDSRTGVICSPNNYIYDEDEGELPDGVIRITTLANHDHWCDLSDDRYRGEKVRQYDDAVASSVRFMPDFRQYVIDTDVFTPKTIRRFTWHDNGAVYGAPDKQLDGTTHLPNVFLCGTDQGFVGIVGAIVSGISMANRHCLQPT</sequence>
<reference evidence="4 5" key="1">
    <citation type="submission" date="2019-02" db="EMBL/GenBank/DDBJ databases">
        <title>Deep-cultivation of Planctomycetes and their phenomic and genomic characterization uncovers novel biology.</title>
        <authorList>
            <person name="Wiegand S."/>
            <person name="Jogler M."/>
            <person name="Boedeker C."/>
            <person name="Pinto D."/>
            <person name="Vollmers J."/>
            <person name="Rivas-Marin E."/>
            <person name="Kohn T."/>
            <person name="Peeters S.H."/>
            <person name="Heuer A."/>
            <person name="Rast P."/>
            <person name="Oberbeckmann S."/>
            <person name="Bunk B."/>
            <person name="Jeske O."/>
            <person name="Meyerdierks A."/>
            <person name="Storesund J.E."/>
            <person name="Kallscheuer N."/>
            <person name="Luecker S."/>
            <person name="Lage O.M."/>
            <person name="Pohl T."/>
            <person name="Merkel B.J."/>
            <person name="Hornburger P."/>
            <person name="Mueller R.-W."/>
            <person name="Bruemmer F."/>
            <person name="Labrenz M."/>
            <person name="Spormann A.M."/>
            <person name="Op den Camp H."/>
            <person name="Overmann J."/>
            <person name="Amann R."/>
            <person name="Jetten M.S.M."/>
            <person name="Mascher T."/>
            <person name="Medema M.H."/>
            <person name="Devos D.P."/>
            <person name="Kaster A.-K."/>
            <person name="Ovreas L."/>
            <person name="Rohde M."/>
            <person name="Galperin M.Y."/>
            <person name="Jogler C."/>
        </authorList>
    </citation>
    <scope>NUCLEOTIDE SEQUENCE [LARGE SCALE GENOMIC DNA]</scope>
    <source>
        <strain evidence="4 5">SV_7m_r</strain>
    </source>
</reference>
<protein>
    <recommendedName>
        <fullName evidence="3">Amine oxidase domain-containing protein</fullName>
    </recommendedName>
</protein>
<dbReference type="Pfam" id="PF01593">
    <property type="entry name" value="Amino_oxidase"/>
    <property type="match status" value="1"/>
</dbReference>
<proteinExistence type="inferred from homology"/>
<evidence type="ECO:0000256" key="1">
    <source>
        <dbReference type="ARBA" id="ARBA00006046"/>
    </source>
</evidence>
<dbReference type="EMBL" id="CP036272">
    <property type="protein sequence ID" value="QDT59556.1"/>
    <property type="molecule type" value="Genomic_DNA"/>
</dbReference>
<dbReference type="GO" id="GO:0016491">
    <property type="term" value="F:oxidoreductase activity"/>
    <property type="evidence" value="ECO:0007669"/>
    <property type="project" value="UniProtKB-KW"/>
</dbReference>
<dbReference type="InterPro" id="IPR036188">
    <property type="entry name" value="FAD/NAD-bd_sf"/>
</dbReference>
<name>A0A517STW4_9BACT</name>
<keyword evidence="2" id="KW-0560">Oxidoreductase</keyword>